<accession>A0A3P8FDH6</accession>
<evidence type="ECO:0000313" key="2">
    <source>
        <dbReference type="Proteomes" id="UP000272942"/>
    </source>
</evidence>
<sequence length="38" mass="4620">MIREEAMLQDRLVESRRRMEAIETENRVTQTRIDKVSE</sequence>
<dbReference type="AlphaFoldDB" id="A0A3P8FDH6"/>
<protein>
    <submittedName>
        <fullName evidence="1">Uncharacterized protein</fullName>
    </submittedName>
</protein>
<dbReference type="EMBL" id="UZAN01001113">
    <property type="protein sequence ID" value="VDP21769.1"/>
    <property type="molecule type" value="Genomic_DNA"/>
</dbReference>
<proteinExistence type="predicted"/>
<gene>
    <name evidence="1" type="ORF">ECPE_LOCUS345</name>
</gene>
<name>A0A3P8FDH6_9TREM</name>
<reference evidence="1 2" key="1">
    <citation type="submission" date="2018-11" db="EMBL/GenBank/DDBJ databases">
        <authorList>
            <consortium name="Pathogen Informatics"/>
        </authorList>
    </citation>
    <scope>NUCLEOTIDE SEQUENCE [LARGE SCALE GENOMIC DNA]</scope>
    <source>
        <strain evidence="1 2">Egypt</strain>
    </source>
</reference>
<evidence type="ECO:0000313" key="1">
    <source>
        <dbReference type="EMBL" id="VDP21769.1"/>
    </source>
</evidence>
<keyword evidence="2" id="KW-1185">Reference proteome</keyword>
<organism evidence="1 2">
    <name type="scientific">Echinostoma caproni</name>
    <dbReference type="NCBI Taxonomy" id="27848"/>
    <lineage>
        <taxon>Eukaryota</taxon>
        <taxon>Metazoa</taxon>
        <taxon>Spiralia</taxon>
        <taxon>Lophotrochozoa</taxon>
        <taxon>Platyhelminthes</taxon>
        <taxon>Trematoda</taxon>
        <taxon>Digenea</taxon>
        <taxon>Plagiorchiida</taxon>
        <taxon>Echinostomata</taxon>
        <taxon>Echinostomatoidea</taxon>
        <taxon>Echinostomatidae</taxon>
        <taxon>Echinostoma</taxon>
    </lineage>
</organism>
<dbReference type="Proteomes" id="UP000272942">
    <property type="component" value="Unassembled WGS sequence"/>
</dbReference>